<comment type="caution">
    <text evidence="9">The sequence shown here is derived from an EMBL/GenBank/DDBJ whole genome shotgun (WGS) entry which is preliminary data.</text>
</comment>
<dbReference type="GO" id="GO:0005536">
    <property type="term" value="F:D-glucose binding"/>
    <property type="evidence" value="ECO:0007669"/>
    <property type="project" value="InterPro"/>
</dbReference>
<dbReference type="GO" id="GO:0006006">
    <property type="term" value="P:glucose metabolic process"/>
    <property type="evidence" value="ECO:0007669"/>
    <property type="project" value="TreeGrafter"/>
</dbReference>
<keyword evidence="6" id="KW-0324">Glycolysis</keyword>
<dbReference type="Proteomes" id="UP001309876">
    <property type="component" value="Unassembled WGS sequence"/>
</dbReference>
<dbReference type="GO" id="GO:0005829">
    <property type="term" value="C:cytosol"/>
    <property type="evidence" value="ECO:0007669"/>
    <property type="project" value="TreeGrafter"/>
</dbReference>
<dbReference type="GO" id="GO:0005739">
    <property type="term" value="C:mitochondrion"/>
    <property type="evidence" value="ECO:0007669"/>
    <property type="project" value="TreeGrafter"/>
</dbReference>
<dbReference type="PANTHER" id="PTHR19443:SF24">
    <property type="entry name" value="PHOSPHOTRANSFERASE"/>
    <property type="match status" value="1"/>
</dbReference>
<dbReference type="InterPro" id="IPR043129">
    <property type="entry name" value="ATPase_NBD"/>
</dbReference>
<keyword evidence="5 6" id="KW-0067">ATP-binding</keyword>
<evidence type="ECO:0000313" key="10">
    <source>
        <dbReference type="Proteomes" id="UP001309876"/>
    </source>
</evidence>
<proteinExistence type="inferred from homology"/>
<dbReference type="PROSITE" id="PS51748">
    <property type="entry name" value="HEXOKINASE_2"/>
    <property type="match status" value="1"/>
</dbReference>
<dbReference type="Pfam" id="PF03727">
    <property type="entry name" value="Hexokinase_2"/>
    <property type="match status" value="1"/>
</dbReference>
<dbReference type="GO" id="GO:0019158">
    <property type="term" value="F:mannokinase activity"/>
    <property type="evidence" value="ECO:0007669"/>
    <property type="project" value="TreeGrafter"/>
</dbReference>
<organism evidence="9 10">
    <name type="scientific">Lithohypha guttulata</name>
    <dbReference type="NCBI Taxonomy" id="1690604"/>
    <lineage>
        <taxon>Eukaryota</taxon>
        <taxon>Fungi</taxon>
        <taxon>Dikarya</taxon>
        <taxon>Ascomycota</taxon>
        <taxon>Pezizomycotina</taxon>
        <taxon>Eurotiomycetes</taxon>
        <taxon>Chaetothyriomycetidae</taxon>
        <taxon>Chaetothyriales</taxon>
        <taxon>Trichomeriaceae</taxon>
        <taxon>Lithohypha</taxon>
    </lineage>
</organism>
<dbReference type="GO" id="GO:0004340">
    <property type="term" value="F:glucokinase activity"/>
    <property type="evidence" value="ECO:0007669"/>
    <property type="project" value="TreeGrafter"/>
</dbReference>
<comment type="similarity">
    <text evidence="1 6">Belongs to the hexokinase family.</text>
</comment>
<evidence type="ECO:0000256" key="6">
    <source>
        <dbReference type="RuleBase" id="RU362007"/>
    </source>
</evidence>
<dbReference type="SUPFAM" id="SSF53067">
    <property type="entry name" value="Actin-like ATPase domain"/>
    <property type="match status" value="2"/>
</dbReference>
<dbReference type="Pfam" id="PF00349">
    <property type="entry name" value="Hexokinase_1"/>
    <property type="match status" value="1"/>
</dbReference>
<dbReference type="PANTHER" id="PTHR19443">
    <property type="entry name" value="HEXOKINASE"/>
    <property type="match status" value="1"/>
</dbReference>
<evidence type="ECO:0000256" key="2">
    <source>
        <dbReference type="ARBA" id="ARBA00022679"/>
    </source>
</evidence>
<evidence type="ECO:0000313" key="9">
    <source>
        <dbReference type="EMBL" id="KAK5081614.1"/>
    </source>
</evidence>
<dbReference type="GO" id="GO:0001678">
    <property type="term" value="P:intracellular glucose homeostasis"/>
    <property type="evidence" value="ECO:0007669"/>
    <property type="project" value="InterPro"/>
</dbReference>
<dbReference type="GO" id="GO:0006013">
    <property type="term" value="P:mannose metabolic process"/>
    <property type="evidence" value="ECO:0007669"/>
    <property type="project" value="TreeGrafter"/>
</dbReference>
<keyword evidence="3 6" id="KW-0547">Nucleotide-binding</keyword>
<keyword evidence="2 6" id="KW-0808">Transferase</keyword>
<keyword evidence="4 6" id="KW-0418">Kinase</keyword>
<accession>A0AAN7YD92</accession>
<feature type="domain" description="Hexokinase C-terminal" evidence="8">
    <location>
        <begin position="254"/>
        <end position="507"/>
    </location>
</feature>
<dbReference type="GO" id="GO:0008865">
    <property type="term" value="F:fructokinase activity"/>
    <property type="evidence" value="ECO:0007669"/>
    <property type="project" value="TreeGrafter"/>
</dbReference>
<dbReference type="Gene3D" id="3.30.420.40">
    <property type="match status" value="1"/>
</dbReference>
<dbReference type="GO" id="GO:0006096">
    <property type="term" value="P:glycolytic process"/>
    <property type="evidence" value="ECO:0007669"/>
    <property type="project" value="UniProtKB-KW"/>
</dbReference>
<reference evidence="9 10" key="1">
    <citation type="submission" date="2023-08" db="EMBL/GenBank/DDBJ databases">
        <title>Black Yeasts Isolated from many extreme environments.</title>
        <authorList>
            <person name="Coleine C."/>
            <person name="Stajich J.E."/>
            <person name="Selbmann L."/>
        </authorList>
    </citation>
    <scope>NUCLEOTIDE SEQUENCE [LARGE SCALE GENOMIC DNA]</scope>
    <source>
        <strain evidence="9 10">CCFEE 5910</strain>
    </source>
</reference>
<dbReference type="EMBL" id="JAVRRJ010000009">
    <property type="protein sequence ID" value="KAK5081614.1"/>
    <property type="molecule type" value="Genomic_DNA"/>
</dbReference>
<evidence type="ECO:0000259" key="8">
    <source>
        <dbReference type="Pfam" id="PF03727"/>
    </source>
</evidence>
<evidence type="ECO:0000256" key="1">
    <source>
        <dbReference type="ARBA" id="ARBA00009225"/>
    </source>
</evidence>
<dbReference type="InterPro" id="IPR022672">
    <property type="entry name" value="Hexokinase_N"/>
</dbReference>
<evidence type="ECO:0000256" key="4">
    <source>
        <dbReference type="ARBA" id="ARBA00022777"/>
    </source>
</evidence>
<evidence type="ECO:0000259" key="7">
    <source>
        <dbReference type="Pfam" id="PF00349"/>
    </source>
</evidence>
<dbReference type="PRINTS" id="PR00475">
    <property type="entry name" value="HEXOKINASE"/>
</dbReference>
<dbReference type="CDD" id="cd24000">
    <property type="entry name" value="ASKHA_NBD_HK"/>
    <property type="match status" value="1"/>
</dbReference>
<dbReference type="InterPro" id="IPR001312">
    <property type="entry name" value="Hexokinase"/>
</dbReference>
<keyword evidence="10" id="KW-1185">Reference proteome</keyword>
<evidence type="ECO:0000256" key="5">
    <source>
        <dbReference type="ARBA" id="ARBA00022840"/>
    </source>
</evidence>
<dbReference type="InterPro" id="IPR022673">
    <property type="entry name" value="Hexokinase_C"/>
</dbReference>
<dbReference type="EC" id="2.7.1.-" evidence="6"/>
<dbReference type="Gene3D" id="3.40.367.20">
    <property type="match status" value="1"/>
</dbReference>
<gene>
    <name evidence="9" type="primary">NAG5</name>
    <name evidence="9" type="ORF">LTR05_007745</name>
</gene>
<sequence length="511" mass="57081">MPLELLQTILRQLDRLLSFFGLQSVEIFRWRLGRNGLPRNEHNVLHTPSNMRPLLDLQKEVISLFLEPCDIHRMRYMSLCLKEEYQKKLKSSTACQERGTFIALDLGGSTLRVAVIELCTRADPNGGLSIRHMTVHKINEHVRQLFAKDFFDWMAAKVIDTLRQCEHTQSLLHETVHVGLAWSFPIEQTSHRGGTIQPMGKGFKAHEGIIGQDLGNLIELACRKRGLEVRVSAIVNDSSATLLSQAYKDPATTVGLILGTGTNAAIYLPVNLLGADKFGKRDAEWFTQAEKVIINTELSMFGKGILPVTRWDENLNRNHICPDFQPLEYMTTGRYLSEIFRLVIAEAVDTCHLFDGVLPEPLQGRYTLDTALLAAIEEDTTKGCISSAERIQKEFKLLCVPTPAEMRFLRLLTESISHRAAAYIATTIHALWMLEHDPMLEVTSKTIVAANGSVISMYPGFRDRCQQYANELVAASQSSASSRSRHEITIRPTEEATLLGVAVAVAVSGAT</sequence>
<dbReference type="AlphaFoldDB" id="A0AAN7YD92"/>
<dbReference type="GO" id="GO:0005524">
    <property type="term" value="F:ATP binding"/>
    <property type="evidence" value="ECO:0007669"/>
    <property type="project" value="UniProtKB-UniRule"/>
</dbReference>
<feature type="domain" description="Hexokinase N-terminal" evidence="7">
    <location>
        <begin position="96"/>
        <end position="247"/>
    </location>
</feature>
<protein>
    <recommendedName>
        <fullName evidence="6">Phosphotransferase</fullName>
        <ecNumber evidence="6">2.7.1.-</ecNumber>
    </recommendedName>
</protein>
<name>A0AAN7YD92_9EURO</name>
<evidence type="ECO:0000256" key="3">
    <source>
        <dbReference type="ARBA" id="ARBA00022741"/>
    </source>
</evidence>